<evidence type="ECO:0000256" key="4">
    <source>
        <dbReference type="ARBA" id="ARBA00022614"/>
    </source>
</evidence>
<keyword evidence="5" id="KW-0808">Transferase</keyword>
<keyword evidence="3" id="KW-0723">Serine/threonine-protein kinase</keyword>
<keyword evidence="8" id="KW-0677">Repeat</keyword>
<evidence type="ECO:0000313" key="20">
    <source>
        <dbReference type="EMBL" id="THG06975.1"/>
    </source>
</evidence>
<feature type="compositionally biased region" description="Polar residues" evidence="16">
    <location>
        <begin position="614"/>
        <end position="629"/>
    </location>
</feature>
<dbReference type="AlphaFoldDB" id="A0A4S4DW13"/>
<dbReference type="Gene3D" id="1.10.510.10">
    <property type="entry name" value="Transferase(Phosphotransferase) domain 1"/>
    <property type="match status" value="1"/>
</dbReference>
<dbReference type="SMART" id="SM00220">
    <property type="entry name" value="S_TKc"/>
    <property type="match status" value="1"/>
</dbReference>
<keyword evidence="7 18" id="KW-0732">Signal</keyword>
<dbReference type="GO" id="GO:0016020">
    <property type="term" value="C:membrane"/>
    <property type="evidence" value="ECO:0007669"/>
    <property type="project" value="UniProtKB-SubCell"/>
</dbReference>
<accession>A0A4S4DW13</accession>
<dbReference type="Proteomes" id="UP000306102">
    <property type="component" value="Unassembled WGS sequence"/>
</dbReference>
<evidence type="ECO:0000313" key="21">
    <source>
        <dbReference type="Proteomes" id="UP000306102"/>
    </source>
</evidence>
<keyword evidence="4" id="KW-0433">Leucine-rich repeat</keyword>
<feature type="signal peptide" evidence="18">
    <location>
        <begin position="1"/>
        <end position="23"/>
    </location>
</feature>
<dbReference type="EC" id="2.7.11.1" evidence="2"/>
<evidence type="ECO:0000256" key="18">
    <source>
        <dbReference type="SAM" id="SignalP"/>
    </source>
</evidence>
<comment type="subcellular location">
    <subcellularLocation>
        <location evidence="1">Membrane</location>
        <topology evidence="1">Single-pass type I membrane protein</topology>
    </subcellularLocation>
</comment>
<feature type="domain" description="Protein kinase" evidence="19">
    <location>
        <begin position="449"/>
        <end position="723"/>
    </location>
</feature>
<keyword evidence="9" id="KW-0418">Kinase</keyword>
<comment type="catalytic activity">
    <reaction evidence="15">
        <text>L-seryl-[protein] + ATP = O-phospho-L-seryl-[protein] + ADP + H(+)</text>
        <dbReference type="Rhea" id="RHEA:17989"/>
        <dbReference type="Rhea" id="RHEA-COMP:9863"/>
        <dbReference type="Rhea" id="RHEA-COMP:11604"/>
        <dbReference type="ChEBI" id="CHEBI:15378"/>
        <dbReference type="ChEBI" id="CHEBI:29999"/>
        <dbReference type="ChEBI" id="CHEBI:30616"/>
        <dbReference type="ChEBI" id="CHEBI:83421"/>
        <dbReference type="ChEBI" id="CHEBI:456216"/>
        <dbReference type="EC" id="2.7.11.1"/>
    </reaction>
</comment>
<comment type="catalytic activity">
    <reaction evidence="14">
        <text>L-threonyl-[protein] + ATP = O-phospho-L-threonyl-[protein] + ADP + H(+)</text>
        <dbReference type="Rhea" id="RHEA:46608"/>
        <dbReference type="Rhea" id="RHEA-COMP:11060"/>
        <dbReference type="Rhea" id="RHEA-COMP:11605"/>
        <dbReference type="ChEBI" id="CHEBI:15378"/>
        <dbReference type="ChEBI" id="CHEBI:30013"/>
        <dbReference type="ChEBI" id="CHEBI:30616"/>
        <dbReference type="ChEBI" id="CHEBI:61977"/>
        <dbReference type="ChEBI" id="CHEBI:456216"/>
        <dbReference type="EC" id="2.7.11.1"/>
    </reaction>
</comment>
<keyword evidence="10 17" id="KW-1133">Transmembrane helix</keyword>
<evidence type="ECO:0000256" key="16">
    <source>
        <dbReference type="SAM" id="MobiDB-lite"/>
    </source>
</evidence>
<dbReference type="InterPro" id="IPR032675">
    <property type="entry name" value="LRR_dom_sf"/>
</dbReference>
<reference evidence="20 21" key="1">
    <citation type="journal article" date="2018" name="Proc. Natl. Acad. Sci. U.S.A.">
        <title>Draft genome sequence of Camellia sinensis var. sinensis provides insights into the evolution of the tea genome and tea quality.</title>
        <authorList>
            <person name="Wei C."/>
            <person name="Yang H."/>
            <person name="Wang S."/>
            <person name="Zhao J."/>
            <person name="Liu C."/>
            <person name="Gao L."/>
            <person name="Xia E."/>
            <person name="Lu Y."/>
            <person name="Tai Y."/>
            <person name="She G."/>
            <person name="Sun J."/>
            <person name="Cao H."/>
            <person name="Tong W."/>
            <person name="Gao Q."/>
            <person name="Li Y."/>
            <person name="Deng W."/>
            <person name="Jiang X."/>
            <person name="Wang W."/>
            <person name="Chen Q."/>
            <person name="Zhang S."/>
            <person name="Li H."/>
            <person name="Wu J."/>
            <person name="Wang P."/>
            <person name="Li P."/>
            <person name="Shi C."/>
            <person name="Zheng F."/>
            <person name="Jian J."/>
            <person name="Huang B."/>
            <person name="Shan D."/>
            <person name="Shi M."/>
            <person name="Fang C."/>
            <person name="Yue Y."/>
            <person name="Li F."/>
            <person name="Li D."/>
            <person name="Wei S."/>
            <person name="Han B."/>
            <person name="Jiang C."/>
            <person name="Yin Y."/>
            <person name="Xia T."/>
            <person name="Zhang Z."/>
            <person name="Bennetzen J.L."/>
            <person name="Zhao S."/>
            <person name="Wan X."/>
        </authorList>
    </citation>
    <scope>NUCLEOTIDE SEQUENCE [LARGE SCALE GENOMIC DNA]</scope>
    <source>
        <strain evidence="21">cv. Shuchazao</strain>
        <tissue evidence="20">Leaf</tissue>
    </source>
</reference>
<evidence type="ECO:0000256" key="10">
    <source>
        <dbReference type="ARBA" id="ARBA00022989"/>
    </source>
</evidence>
<comment type="caution">
    <text evidence="20">The sequence shown here is derived from an EMBL/GenBank/DDBJ whole genome shotgun (WGS) entry which is preliminary data.</text>
</comment>
<dbReference type="Pfam" id="PF00069">
    <property type="entry name" value="Pkinase"/>
    <property type="match status" value="1"/>
</dbReference>
<evidence type="ECO:0000256" key="5">
    <source>
        <dbReference type="ARBA" id="ARBA00022679"/>
    </source>
</evidence>
<sequence>MEIFRDSVLCFLLFLVILPPSIAQLSPSETRILFQIQQILEYPEALQGWHNWTSFCYLPESPYLVIVCSENHITEFSLVGNRTSPSQSHIPPKPTSGNLFVSQETLSDKFSIGSFFTVLTKLSNLKVLSLVSLGLWGQLPATINRLKSLEKLNISSNFISGEIPGSISILTNLTSLVLSDNLFNGSVPDMKSLQSLQEIDLSINRLGPEFPSLSTNLATIKLKNNSFRSGIPSEIKDFDLLQRFDVSGNKLVGPIPSPLFSLPSIQYLNLDDNQFNGALSLNLSCSVNLTFVDISNNFLIGKLPACIGSNATNRTVLSSWNCLTSGGLEYEHPYSFCQKEALAVIPPNKNREGRSKGKLGLILGIVGGVVGAVFAIGLLILIIFRREKKKKKKDDSFECDSFVWEKSSVRSEPAIDGRHVPRTMTMLSMGLPPYHVFTLEEMEDATNNFDPSNLANEGSQGQLYRGWLRDGSICLVKCLKLKQKQSQQSLQQHMEVISKLRHRHLVSVLGHCIVTYQNRHPNVASTVFIVLEHVANGSLRDHLTDWIKREYLKWPQRMGIAVGIARGIQFLHSGIVPGMYGNDLKIENILLDKTLTAKISSYNISLPSKVGTESPLNGQDTPNRLSSTESAEKNDIYQLGVILLEVISGKPITSETQLDELKLQLERGLAESPLRLREAIDPSIRGTFAHESLKTAVEITMKCLSKDSVSRPTIEDVLWHMQYSIQAAATAIATAAPCLRSPSLHSFSLYFPPSNSFVDTVVLTLTSLHATVTAAIAINPCHRNHHQPLSLSLLRLS</sequence>
<dbReference type="GO" id="GO:0005524">
    <property type="term" value="F:ATP binding"/>
    <property type="evidence" value="ECO:0007669"/>
    <property type="project" value="InterPro"/>
</dbReference>
<gene>
    <name evidence="20" type="ORF">TEA_022890</name>
</gene>
<keyword evidence="6 17" id="KW-0812">Transmembrane</keyword>
<organism evidence="20 21">
    <name type="scientific">Camellia sinensis var. sinensis</name>
    <name type="common">China tea</name>
    <dbReference type="NCBI Taxonomy" id="542762"/>
    <lineage>
        <taxon>Eukaryota</taxon>
        <taxon>Viridiplantae</taxon>
        <taxon>Streptophyta</taxon>
        <taxon>Embryophyta</taxon>
        <taxon>Tracheophyta</taxon>
        <taxon>Spermatophyta</taxon>
        <taxon>Magnoliopsida</taxon>
        <taxon>eudicotyledons</taxon>
        <taxon>Gunneridae</taxon>
        <taxon>Pentapetalae</taxon>
        <taxon>asterids</taxon>
        <taxon>Ericales</taxon>
        <taxon>Theaceae</taxon>
        <taxon>Camellia</taxon>
    </lineage>
</organism>
<dbReference type="FunFam" id="3.80.10.10:FF:000673">
    <property type="entry name" value="Probable LRR receptor-like serine/threonine-protein kinase At2g02780"/>
    <property type="match status" value="1"/>
</dbReference>
<evidence type="ECO:0000259" key="19">
    <source>
        <dbReference type="PROSITE" id="PS50011"/>
    </source>
</evidence>
<dbReference type="SUPFAM" id="SSF56112">
    <property type="entry name" value="Protein kinase-like (PK-like)"/>
    <property type="match status" value="1"/>
</dbReference>
<dbReference type="EMBL" id="SDRB02010313">
    <property type="protein sequence ID" value="THG06975.1"/>
    <property type="molecule type" value="Genomic_DNA"/>
</dbReference>
<keyword evidence="12" id="KW-0675">Receptor</keyword>
<feature type="chain" id="PRO_5020596226" description="non-specific serine/threonine protein kinase" evidence="18">
    <location>
        <begin position="24"/>
        <end position="797"/>
    </location>
</feature>
<dbReference type="PANTHER" id="PTHR48006">
    <property type="entry name" value="LEUCINE-RICH REPEAT-CONTAINING PROTEIN DDB_G0281931-RELATED"/>
    <property type="match status" value="1"/>
</dbReference>
<dbReference type="InterPro" id="IPR011009">
    <property type="entry name" value="Kinase-like_dom_sf"/>
</dbReference>
<proteinExistence type="predicted"/>
<dbReference type="Gene3D" id="3.30.200.20">
    <property type="entry name" value="Phosphorylase Kinase, domain 1"/>
    <property type="match status" value="1"/>
</dbReference>
<dbReference type="InterPro" id="IPR051824">
    <property type="entry name" value="LRR_Rcpt-Like_S/T_Kinase"/>
</dbReference>
<evidence type="ECO:0000256" key="9">
    <source>
        <dbReference type="ARBA" id="ARBA00022777"/>
    </source>
</evidence>
<dbReference type="InterPro" id="IPR001611">
    <property type="entry name" value="Leu-rich_rpt"/>
</dbReference>
<dbReference type="PROSITE" id="PS50011">
    <property type="entry name" value="PROTEIN_KINASE_DOM"/>
    <property type="match status" value="1"/>
</dbReference>
<evidence type="ECO:0000256" key="15">
    <source>
        <dbReference type="ARBA" id="ARBA00048679"/>
    </source>
</evidence>
<feature type="region of interest" description="Disordered" evidence="16">
    <location>
        <begin position="610"/>
        <end position="629"/>
    </location>
</feature>
<dbReference type="Gene3D" id="3.80.10.10">
    <property type="entry name" value="Ribonuclease Inhibitor"/>
    <property type="match status" value="2"/>
</dbReference>
<evidence type="ECO:0000256" key="8">
    <source>
        <dbReference type="ARBA" id="ARBA00022737"/>
    </source>
</evidence>
<dbReference type="Pfam" id="PF00560">
    <property type="entry name" value="LRR_1"/>
    <property type="match status" value="2"/>
</dbReference>
<evidence type="ECO:0000256" key="3">
    <source>
        <dbReference type="ARBA" id="ARBA00022527"/>
    </source>
</evidence>
<dbReference type="SUPFAM" id="SSF52047">
    <property type="entry name" value="RNI-like"/>
    <property type="match status" value="1"/>
</dbReference>
<evidence type="ECO:0000256" key="6">
    <source>
        <dbReference type="ARBA" id="ARBA00022692"/>
    </source>
</evidence>
<dbReference type="GO" id="GO:0004674">
    <property type="term" value="F:protein serine/threonine kinase activity"/>
    <property type="evidence" value="ECO:0007669"/>
    <property type="project" value="UniProtKB-KW"/>
</dbReference>
<protein>
    <recommendedName>
        <fullName evidence="2">non-specific serine/threonine protein kinase</fullName>
        <ecNumber evidence="2">2.7.11.1</ecNumber>
    </recommendedName>
</protein>
<keyword evidence="13" id="KW-0325">Glycoprotein</keyword>
<keyword evidence="11 17" id="KW-0472">Membrane</keyword>
<dbReference type="PANTHER" id="PTHR48006:SF73">
    <property type="entry name" value="PROTEIN KINASE DOMAIN-CONTAINING PROTEIN"/>
    <property type="match status" value="1"/>
</dbReference>
<evidence type="ECO:0000256" key="17">
    <source>
        <dbReference type="SAM" id="Phobius"/>
    </source>
</evidence>
<evidence type="ECO:0000256" key="12">
    <source>
        <dbReference type="ARBA" id="ARBA00023170"/>
    </source>
</evidence>
<evidence type="ECO:0000256" key="14">
    <source>
        <dbReference type="ARBA" id="ARBA00047899"/>
    </source>
</evidence>
<evidence type="ECO:0000256" key="11">
    <source>
        <dbReference type="ARBA" id="ARBA00023136"/>
    </source>
</evidence>
<dbReference type="FunFam" id="1.10.510.10:FF:000431">
    <property type="entry name" value="Putative inactive leucine-rich repeat receptor-like protein kinase"/>
    <property type="match status" value="1"/>
</dbReference>
<dbReference type="InterPro" id="IPR000719">
    <property type="entry name" value="Prot_kinase_dom"/>
</dbReference>
<keyword evidence="21" id="KW-1185">Reference proteome</keyword>
<evidence type="ECO:0000256" key="7">
    <source>
        <dbReference type="ARBA" id="ARBA00022729"/>
    </source>
</evidence>
<name>A0A4S4DW13_CAMSN</name>
<evidence type="ECO:0000256" key="1">
    <source>
        <dbReference type="ARBA" id="ARBA00004479"/>
    </source>
</evidence>
<evidence type="ECO:0000256" key="2">
    <source>
        <dbReference type="ARBA" id="ARBA00012513"/>
    </source>
</evidence>
<feature type="transmembrane region" description="Helical" evidence="17">
    <location>
        <begin position="359"/>
        <end position="384"/>
    </location>
</feature>
<evidence type="ECO:0000256" key="13">
    <source>
        <dbReference type="ARBA" id="ARBA00023180"/>
    </source>
</evidence>